<keyword evidence="15" id="KW-1185">Reference proteome</keyword>
<evidence type="ECO:0000256" key="12">
    <source>
        <dbReference type="HAMAP-Rule" id="MF_01225"/>
    </source>
</evidence>
<gene>
    <name evidence="12 14" type="primary">moaA</name>
    <name evidence="14" type="ORF">Q4610_19030</name>
</gene>
<dbReference type="SFLD" id="SFLDG01067">
    <property type="entry name" value="SPASM/twitch_domain_containing"/>
    <property type="match status" value="1"/>
</dbReference>
<dbReference type="InterPro" id="IPR013483">
    <property type="entry name" value="MoaA"/>
</dbReference>
<keyword evidence="3 12" id="KW-0949">S-adenosyl-L-methionine</keyword>
<feature type="binding site" evidence="12">
    <location>
        <position position="278"/>
    </location>
    <ligand>
        <name>[4Fe-4S] cluster</name>
        <dbReference type="ChEBI" id="CHEBI:49883"/>
        <label>2</label>
        <note>4Fe-4S-substrate</note>
    </ligand>
</feature>
<evidence type="ECO:0000313" key="14">
    <source>
        <dbReference type="EMBL" id="MDO7837143.1"/>
    </source>
</evidence>
<keyword evidence="4 12" id="KW-0479">Metal-binding</keyword>
<feature type="binding site" evidence="12">
    <location>
        <position position="127"/>
    </location>
    <ligand>
        <name>S-adenosyl-L-methionine</name>
        <dbReference type="ChEBI" id="CHEBI:59789"/>
    </ligand>
</feature>
<dbReference type="InterPro" id="IPR050105">
    <property type="entry name" value="MoCo_biosynth_MoaA/MoaC"/>
</dbReference>
<dbReference type="InterPro" id="IPR040064">
    <property type="entry name" value="MoaA-like"/>
</dbReference>
<keyword evidence="7 12" id="KW-0411">Iron-sulfur</keyword>
<feature type="binding site" evidence="12">
    <location>
        <position position="35"/>
    </location>
    <ligand>
        <name>S-adenosyl-L-methionine</name>
        <dbReference type="ChEBI" id="CHEBI:59789"/>
    </ligand>
</feature>
<dbReference type="PROSITE" id="PS01305">
    <property type="entry name" value="MOAA_NIFB_PQQE"/>
    <property type="match status" value="1"/>
</dbReference>
<protein>
    <recommendedName>
        <fullName evidence="1 12">GTP 3',8-cyclase</fullName>
        <ecNumber evidence="1 12">4.1.99.22</ecNumber>
    </recommendedName>
    <alternativeName>
        <fullName evidence="12">Molybdenum cofactor biosynthesis protein A</fullName>
    </alternativeName>
</protein>
<comment type="pathway">
    <text evidence="12">Cofactor biosynthesis; molybdopterin biosynthesis.</text>
</comment>
<dbReference type="PANTHER" id="PTHR22960">
    <property type="entry name" value="MOLYBDOPTERIN COFACTOR SYNTHESIS PROTEIN A"/>
    <property type="match status" value="1"/>
</dbReference>
<evidence type="ECO:0000256" key="2">
    <source>
        <dbReference type="ARBA" id="ARBA00022485"/>
    </source>
</evidence>
<dbReference type="Proteomes" id="UP001176471">
    <property type="component" value="Unassembled WGS sequence"/>
</dbReference>
<feature type="binding site" evidence="12">
    <location>
        <position position="103"/>
    </location>
    <ligand>
        <name>GTP</name>
        <dbReference type="ChEBI" id="CHEBI:37565"/>
    </ligand>
</feature>
<comment type="function">
    <text evidence="12">Catalyzes the cyclization of GTP to (8S)-3',8-cyclo-7,8-dihydroguanosine 5'-triphosphate.</text>
</comment>
<keyword evidence="8 12" id="KW-0342">GTP-binding</keyword>
<comment type="subunit">
    <text evidence="12">Monomer and homodimer.</text>
</comment>
<dbReference type="PROSITE" id="PS51918">
    <property type="entry name" value="RADICAL_SAM"/>
    <property type="match status" value="1"/>
</dbReference>
<name>A0ABT8ZSS5_9SPHN</name>
<dbReference type="Pfam" id="PF06463">
    <property type="entry name" value="Mob_synth_C"/>
    <property type="match status" value="1"/>
</dbReference>
<evidence type="ECO:0000256" key="8">
    <source>
        <dbReference type="ARBA" id="ARBA00023134"/>
    </source>
</evidence>
<evidence type="ECO:0000256" key="9">
    <source>
        <dbReference type="ARBA" id="ARBA00023150"/>
    </source>
</evidence>
<accession>A0ABT8ZSS5</accession>
<feature type="binding site" evidence="12">
    <location>
        <position position="22"/>
    </location>
    <ligand>
        <name>GTP</name>
        <dbReference type="ChEBI" id="CHEBI:37565"/>
    </ligand>
</feature>
<evidence type="ECO:0000256" key="7">
    <source>
        <dbReference type="ARBA" id="ARBA00023014"/>
    </source>
</evidence>
<feature type="binding site" evidence="12">
    <location>
        <position position="261"/>
    </location>
    <ligand>
        <name>[4Fe-4S] cluster</name>
        <dbReference type="ChEBI" id="CHEBI:49883"/>
        <label>2</label>
        <note>4Fe-4S-substrate</note>
    </ligand>
</feature>
<dbReference type="SUPFAM" id="SSF102114">
    <property type="entry name" value="Radical SAM enzymes"/>
    <property type="match status" value="1"/>
</dbReference>
<dbReference type="Gene3D" id="3.20.20.70">
    <property type="entry name" value="Aldolase class I"/>
    <property type="match status" value="1"/>
</dbReference>
<comment type="caution">
    <text evidence="14">The sequence shown here is derived from an EMBL/GenBank/DDBJ whole genome shotgun (WGS) entry which is preliminary data.</text>
</comment>
<evidence type="ECO:0000256" key="3">
    <source>
        <dbReference type="ARBA" id="ARBA00022691"/>
    </source>
</evidence>
<dbReference type="SFLD" id="SFLDS00029">
    <property type="entry name" value="Radical_SAM"/>
    <property type="match status" value="1"/>
</dbReference>
<dbReference type="InterPro" id="IPR006638">
    <property type="entry name" value="Elp3/MiaA/NifB-like_rSAM"/>
</dbReference>
<comment type="similarity">
    <text evidence="12">Belongs to the radical SAM superfamily. MoaA family.</text>
</comment>
<evidence type="ECO:0000256" key="1">
    <source>
        <dbReference type="ARBA" id="ARBA00012167"/>
    </source>
</evidence>
<feature type="binding site" evidence="12">
    <location>
        <begin position="266"/>
        <end position="268"/>
    </location>
    <ligand>
        <name>GTP</name>
        <dbReference type="ChEBI" id="CHEBI:37565"/>
    </ligand>
</feature>
<evidence type="ECO:0000256" key="11">
    <source>
        <dbReference type="ARBA" id="ARBA00048697"/>
    </source>
</evidence>
<feature type="binding site" evidence="12">
    <location>
        <position position="36"/>
    </location>
    <ligand>
        <name>[4Fe-4S] cluster</name>
        <dbReference type="ChEBI" id="CHEBI:49883"/>
        <label>1</label>
        <note>4Fe-4S-S-AdoMet</note>
    </ligand>
</feature>
<dbReference type="EMBL" id="JAUQOM010000016">
    <property type="protein sequence ID" value="MDO7837143.1"/>
    <property type="molecule type" value="Genomic_DNA"/>
</dbReference>
<evidence type="ECO:0000313" key="15">
    <source>
        <dbReference type="Proteomes" id="UP001176471"/>
    </source>
</evidence>
<dbReference type="NCBIfam" id="TIGR02666">
    <property type="entry name" value="moaA"/>
    <property type="match status" value="1"/>
</dbReference>
<dbReference type="HAMAP" id="MF_01225_B">
    <property type="entry name" value="MoaA_B"/>
    <property type="match status" value="1"/>
</dbReference>
<comment type="catalytic activity">
    <reaction evidence="11 12">
        <text>GTP + AH2 + S-adenosyl-L-methionine = (8S)-3',8-cyclo-7,8-dihydroguanosine 5'-triphosphate + 5'-deoxyadenosine + L-methionine + A + H(+)</text>
        <dbReference type="Rhea" id="RHEA:49576"/>
        <dbReference type="ChEBI" id="CHEBI:13193"/>
        <dbReference type="ChEBI" id="CHEBI:15378"/>
        <dbReference type="ChEBI" id="CHEBI:17319"/>
        <dbReference type="ChEBI" id="CHEBI:17499"/>
        <dbReference type="ChEBI" id="CHEBI:37565"/>
        <dbReference type="ChEBI" id="CHEBI:57844"/>
        <dbReference type="ChEBI" id="CHEBI:59789"/>
        <dbReference type="ChEBI" id="CHEBI:131766"/>
        <dbReference type="EC" id="4.1.99.22"/>
    </reaction>
</comment>
<dbReference type="PANTHER" id="PTHR22960:SF28">
    <property type="entry name" value="GTP 3',8-CYCLASE"/>
    <property type="match status" value="1"/>
</dbReference>
<dbReference type="RefSeq" id="WP_304537448.1">
    <property type="nucleotide sequence ID" value="NZ_JAUQOM010000016.1"/>
</dbReference>
<evidence type="ECO:0000256" key="10">
    <source>
        <dbReference type="ARBA" id="ARBA00023239"/>
    </source>
</evidence>
<feature type="domain" description="Radical SAM core" evidence="13">
    <location>
        <begin position="13"/>
        <end position="228"/>
    </location>
</feature>
<proteinExistence type="inferred from homology"/>
<feature type="binding site" evidence="12">
    <location>
        <position position="72"/>
    </location>
    <ligand>
        <name>GTP</name>
        <dbReference type="ChEBI" id="CHEBI:37565"/>
    </ligand>
</feature>
<sequence>MTEQRTPQALADGHGRRFEYLRLSLTEACNFRCTYCLPDGYRKRAGAPAALSVAEIARLVAAFAALGLWKVRLTGGEPSLRPELLDIARAVASTRGIRRLAMTTNGYRLAERARDYAAAGIGALNVSVDSLDPERFARITGHNRLGEVLAGVEAARNAGIDAVKLNTVLMRGINDDELGAFMDFVGQHDLTLRFIELMRTNDNVPFFTRHRLPGADIAGQLARAGWRPVAREAGSGPATDYAHPSGRGRIGIIAPYSRDFCAGCNRLRVSSTGKLHLCLFGDYGSDLRPLLAEDSHHDELVARIRGLTAGKDAGHRLHEGNSGATPHLASIGG</sequence>
<organism evidence="14 15">
    <name type="scientific">Sphingobium cyanobacteriorum</name>
    <dbReference type="NCBI Taxonomy" id="3063954"/>
    <lineage>
        <taxon>Bacteria</taxon>
        <taxon>Pseudomonadati</taxon>
        <taxon>Pseudomonadota</taxon>
        <taxon>Alphaproteobacteria</taxon>
        <taxon>Sphingomonadales</taxon>
        <taxon>Sphingomonadaceae</taxon>
        <taxon>Sphingobium</taxon>
    </lineage>
</organism>
<dbReference type="Pfam" id="PF04055">
    <property type="entry name" value="Radical_SAM"/>
    <property type="match status" value="1"/>
</dbReference>
<evidence type="ECO:0000256" key="6">
    <source>
        <dbReference type="ARBA" id="ARBA00023004"/>
    </source>
</evidence>
<dbReference type="InterPro" id="IPR013785">
    <property type="entry name" value="Aldolase_TIM"/>
</dbReference>
<keyword evidence="6 12" id="KW-0408">Iron</keyword>
<dbReference type="SMART" id="SM00729">
    <property type="entry name" value="Elp3"/>
    <property type="match status" value="1"/>
</dbReference>
<feature type="binding site" evidence="12">
    <location>
        <position position="164"/>
    </location>
    <ligand>
        <name>GTP</name>
        <dbReference type="ChEBI" id="CHEBI:37565"/>
    </ligand>
</feature>
<feature type="binding site" evidence="12">
    <location>
        <position position="198"/>
    </location>
    <ligand>
        <name>S-adenosyl-L-methionine</name>
        <dbReference type="ChEBI" id="CHEBI:59789"/>
    </ligand>
</feature>
<keyword evidence="10 12" id="KW-0456">Lyase</keyword>
<evidence type="ECO:0000259" key="13">
    <source>
        <dbReference type="PROSITE" id="PS51918"/>
    </source>
</evidence>
<evidence type="ECO:0000256" key="4">
    <source>
        <dbReference type="ARBA" id="ARBA00022723"/>
    </source>
</evidence>
<dbReference type="SFLD" id="SFLDG01383">
    <property type="entry name" value="cyclic_pyranopterin_phosphate"/>
    <property type="match status" value="1"/>
</dbReference>
<dbReference type="GO" id="GO:0061798">
    <property type="term" value="F:GTP 3',8'-cyclase activity"/>
    <property type="evidence" value="ECO:0007669"/>
    <property type="project" value="UniProtKB-EC"/>
</dbReference>
<keyword evidence="2 12" id="KW-0004">4Fe-4S</keyword>
<evidence type="ECO:0000256" key="5">
    <source>
        <dbReference type="ARBA" id="ARBA00022741"/>
    </source>
</evidence>
<feature type="binding site" evidence="12">
    <location>
        <position position="76"/>
    </location>
    <ligand>
        <name>S-adenosyl-L-methionine</name>
        <dbReference type="ChEBI" id="CHEBI:59789"/>
    </ligand>
</feature>
<dbReference type="EC" id="4.1.99.22" evidence="1 12"/>
<feature type="binding site" evidence="12">
    <location>
        <position position="33"/>
    </location>
    <ligand>
        <name>[4Fe-4S] cluster</name>
        <dbReference type="ChEBI" id="CHEBI:49883"/>
        <label>1</label>
        <note>4Fe-4S-S-AdoMet</note>
    </ligand>
</feature>
<dbReference type="InterPro" id="IPR058240">
    <property type="entry name" value="rSAM_sf"/>
</dbReference>
<keyword evidence="5 12" id="KW-0547">Nucleotide-binding</keyword>
<dbReference type="InterPro" id="IPR000385">
    <property type="entry name" value="MoaA_NifB_PqqE_Fe-S-bd_CS"/>
</dbReference>
<dbReference type="CDD" id="cd01335">
    <property type="entry name" value="Radical_SAM"/>
    <property type="match status" value="1"/>
</dbReference>
<dbReference type="SFLD" id="SFLDG01386">
    <property type="entry name" value="main_SPASM_domain-containing"/>
    <property type="match status" value="1"/>
</dbReference>
<feature type="binding site" evidence="12">
    <location>
        <position position="29"/>
    </location>
    <ligand>
        <name>[4Fe-4S] cluster</name>
        <dbReference type="ChEBI" id="CHEBI:49883"/>
        <label>1</label>
        <note>4Fe-4S-S-AdoMet</note>
    </ligand>
</feature>
<dbReference type="InterPro" id="IPR010505">
    <property type="entry name" value="MoaA_twitch"/>
</dbReference>
<keyword evidence="9 12" id="KW-0501">Molybdenum cofactor biosynthesis</keyword>
<dbReference type="InterPro" id="IPR007197">
    <property type="entry name" value="rSAM"/>
</dbReference>
<reference evidence="14" key="1">
    <citation type="submission" date="2023-07" db="EMBL/GenBank/DDBJ databases">
        <title>Bacterial whole genome sequence for Sphingobium sp. HBC34.</title>
        <authorList>
            <person name="Le V."/>
            <person name="Ko S.-R."/>
            <person name="Ahn C.-Y."/>
            <person name="Oh H.-M."/>
        </authorList>
    </citation>
    <scope>NUCLEOTIDE SEQUENCE</scope>
    <source>
        <strain evidence="14">HBC34</strain>
    </source>
</reference>
<comment type="cofactor">
    <cofactor evidence="12">
        <name>[4Fe-4S] cluster</name>
        <dbReference type="ChEBI" id="CHEBI:49883"/>
    </cofactor>
    <text evidence="12">Binds 2 [4Fe-4S] clusters. Binds 1 [4Fe-4S] cluster coordinated with 3 cysteines and an exchangeable S-adenosyl-L-methionine and 1 [4Fe-4S] cluster coordinated with 3 cysteines and the GTP-derived substrate.</text>
</comment>
<dbReference type="CDD" id="cd21117">
    <property type="entry name" value="Twitch_MoaA"/>
    <property type="match status" value="1"/>
</dbReference>
<feature type="binding site" evidence="12">
    <location>
        <position position="264"/>
    </location>
    <ligand>
        <name>[4Fe-4S] cluster</name>
        <dbReference type="ChEBI" id="CHEBI:49883"/>
        <label>2</label>
        <note>4Fe-4S-substrate</note>
    </ligand>
</feature>